<gene>
    <name evidence="5" type="primary">afr_1</name>
    <name evidence="5" type="ORF">Pla133_04320</name>
</gene>
<dbReference type="EMBL" id="CP036287">
    <property type="protein sequence ID" value="QDU65367.1"/>
    <property type="molecule type" value="Genomic_DNA"/>
</dbReference>
<evidence type="ECO:0000259" key="4">
    <source>
        <dbReference type="Pfam" id="PF22725"/>
    </source>
</evidence>
<dbReference type="GO" id="GO:0033712">
    <property type="term" value="F:1,5-anhydro-D-fructose reductase (1,5-anhydro-D-mannitol-forming) activity"/>
    <property type="evidence" value="ECO:0007669"/>
    <property type="project" value="UniProtKB-EC"/>
</dbReference>
<organism evidence="5 6">
    <name type="scientific">Engelhardtia mirabilis</name>
    <dbReference type="NCBI Taxonomy" id="2528011"/>
    <lineage>
        <taxon>Bacteria</taxon>
        <taxon>Pseudomonadati</taxon>
        <taxon>Planctomycetota</taxon>
        <taxon>Planctomycetia</taxon>
        <taxon>Planctomycetia incertae sedis</taxon>
        <taxon>Engelhardtia</taxon>
    </lineage>
</organism>
<dbReference type="Pfam" id="PF22725">
    <property type="entry name" value="GFO_IDH_MocA_C3"/>
    <property type="match status" value="1"/>
</dbReference>
<keyword evidence="2 5" id="KW-0560">Oxidoreductase</keyword>
<protein>
    <submittedName>
        <fullName evidence="5">1,5-anhydro-D-fructose reductase</fullName>
        <ecNumber evidence="5">1.1.1.292</ecNumber>
    </submittedName>
</protein>
<dbReference type="SUPFAM" id="SSF51735">
    <property type="entry name" value="NAD(P)-binding Rossmann-fold domains"/>
    <property type="match status" value="1"/>
</dbReference>
<dbReference type="Pfam" id="PF01408">
    <property type="entry name" value="GFO_IDH_MocA"/>
    <property type="match status" value="1"/>
</dbReference>
<dbReference type="InterPro" id="IPR036291">
    <property type="entry name" value="NAD(P)-bd_dom_sf"/>
</dbReference>
<accession>A0A518BEE9</accession>
<evidence type="ECO:0000313" key="6">
    <source>
        <dbReference type="Proteomes" id="UP000316921"/>
    </source>
</evidence>
<dbReference type="PANTHER" id="PTHR42840">
    <property type="entry name" value="NAD(P)-BINDING ROSSMANN-FOLD SUPERFAMILY PROTEIN-RELATED"/>
    <property type="match status" value="1"/>
</dbReference>
<proteinExistence type="inferred from homology"/>
<dbReference type="InterPro" id="IPR000683">
    <property type="entry name" value="Gfo/Idh/MocA-like_OxRdtase_N"/>
</dbReference>
<dbReference type="KEGG" id="pbap:Pla133_04320"/>
<dbReference type="AlphaFoldDB" id="A0A518BEE9"/>
<dbReference type="InterPro" id="IPR055170">
    <property type="entry name" value="GFO_IDH_MocA-like_dom"/>
</dbReference>
<dbReference type="Proteomes" id="UP000316921">
    <property type="component" value="Chromosome"/>
</dbReference>
<name>A0A518BEE9_9BACT</name>
<keyword evidence="6" id="KW-1185">Reference proteome</keyword>
<feature type="domain" description="GFO/IDH/MocA-like oxidoreductase" evidence="4">
    <location>
        <begin position="175"/>
        <end position="300"/>
    </location>
</feature>
<feature type="domain" description="Gfo/Idh/MocA-like oxidoreductase N-terminal" evidence="3">
    <location>
        <begin position="5"/>
        <end position="104"/>
    </location>
</feature>
<evidence type="ECO:0000259" key="3">
    <source>
        <dbReference type="Pfam" id="PF01408"/>
    </source>
</evidence>
<dbReference type="PANTHER" id="PTHR42840:SF3">
    <property type="entry name" value="BINDING ROSSMANN FOLD OXIDOREDUCTASE, PUTATIVE (AFU_ORTHOLOGUE AFUA_2G10240)-RELATED"/>
    <property type="match status" value="1"/>
</dbReference>
<comment type="similarity">
    <text evidence="1">Belongs to the Gfo/Idh/MocA family.</text>
</comment>
<sequence>MTDSLRVGLIGSGFLARTRARCWARVHGVAVERAAVASSARAKADEFAARTGFGRGLSVDELLAEESIDLVDLCVPNRVHRELTERAAAAGKHVLCTKPLAAYWGQGLGDDASAESVAAVDRQDMYLRALADANAMVEACGAAGVKLFYGENWIFAPAVQRAAQLQAASNGLLLEMRGWESHSGSHSPYSKDWRHTGGGALLRLGAHPIGAMLWLKRREGLRRRGTPTVVTSVTAEVADPTASAILDGARTAVATGWKGVESWGMAVLHFDDGTRGTVFGSDLMLGGMQSHLSLMGSDHRFECALSPHDQLRAYAPDDGTFGSEYVMEKVDGQAGWSTPLPDEDWSSGQQGLLQAVAEDLTADREPRCSGALGLDVTRIVYAAYVSAAEGRRVELED</sequence>
<reference evidence="5 6" key="1">
    <citation type="submission" date="2019-02" db="EMBL/GenBank/DDBJ databases">
        <title>Deep-cultivation of Planctomycetes and their phenomic and genomic characterization uncovers novel biology.</title>
        <authorList>
            <person name="Wiegand S."/>
            <person name="Jogler M."/>
            <person name="Boedeker C."/>
            <person name="Pinto D."/>
            <person name="Vollmers J."/>
            <person name="Rivas-Marin E."/>
            <person name="Kohn T."/>
            <person name="Peeters S.H."/>
            <person name="Heuer A."/>
            <person name="Rast P."/>
            <person name="Oberbeckmann S."/>
            <person name="Bunk B."/>
            <person name="Jeske O."/>
            <person name="Meyerdierks A."/>
            <person name="Storesund J.E."/>
            <person name="Kallscheuer N."/>
            <person name="Luecker S."/>
            <person name="Lage O.M."/>
            <person name="Pohl T."/>
            <person name="Merkel B.J."/>
            <person name="Hornburger P."/>
            <person name="Mueller R.-W."/>
            <person name="Bruemmer F."/>
            <person name="Labrenz M."/>
            <person name="Spormann A.M."/>
            <person name="Op den Camp H."/>
            <person name="Overmann J."/>
            <person name="Amann R."/>
            <person name="Jetten M.S.M."/>
            <person name="Mascher T."/>
            <person name="Medema M.H."/>
            <person name="Devos D.P."/>
            <person name="Kaster A.-K."/>
            <person name="Ovreas L."/>
            <person name="Rohde M."/>
            <person name="Galperin M.Y."/>
            <person name="Jogler C."/>
        </authorList>
    </citation>
    <scope>NUCLEOTIDE SEQUENCE [LARGE SCALE GENOMIC DNA]</scope>
    <source>
        <strain evidence="5 6">Pla133</strain>
    </source>
</reference>
<dbReference type="Gene3D" id="3.30.360.10">
    <property type="entry name" value="Dihydrodipicolinate Reductase, domain 2"/>
    <property type="match status" value="1"/>
</dbReference>
<evidence type="ECO:0000256" key="2">
    <source>
        <dbReference type="ARBA" id="ARBA00023002"/>
    </source>
</evidence>
<dbReference type="SUPFAM" id="SSF55347">
    <property type="entry name" value="Glyceraldehyde-3-phosphate dehydrogenase-like, C-terminal domain"/>
    <property type="match status" value="1"/>
</dbReference>
<dbReference type="EC" id="1.1.1.292" evidence="5"/>
<dbReference type="RefSeq" id="WP_145061903.1">
    <property type="nucleotide sequence ID" value="NZ_CP036287.1"/>
</dbReference>
<evidence type="ECO:0000256" key="1">
    <source>
        <dbReference type="ARBA" id="ARBA00010928"/>
    </source>
</evidence>
<dbReference type="Gene3D" id="3.40.50.720">
    <property type="entry name" value="NAD(P)-binding Rossmann-like Domain"/>
    <property type="match status" value="1"/>
</dbReference>
<dbReference type="GO" id="GO:0000166">
    <property type="term" value="F:nucleotide binding"/>
    <property type="evidence" value="ECO:0007669"/>
    <property type="project" value="InterPro"/>
</dbReference>
<evidence type="ECO:0000313" key="5">
    <source>
        <dbReference type="EMBL" id="QDU65367.1"/>
    </source>
</evidence>